<dbReference type="InterPro" id="IPR012910">
    <property type="entry name" value="Plug_dom"/>
</dbReference>
<reference evidence="15 16" key="3">
    <citation type="submission" date="2020-02" db="EMBL/GenBank/DDBJ databases">
        <title>Flavobacterium profundi sp. nov., isolated from a deep-sea seamount.</title>
        <authorList>
            <person name="Zhang D.-C."/>
        </authorList>
    </citation>
    <scope>NUCLEOTIDE SEQUENCE [LARGE SCALE GENOMIC DNA]</scope>
    <source>
        <strain evidence="15 16">EC11</strain>
    </source>
</reference>
<evidence type="ECO:0000313" key="16">
    <source>
        <dbReference type="Proteomes" id="UP000817854"/>
    </source>
</evidence>
<comment type="caution">
    <text evidence="15">The sequence shown here is derived from an EMBL/GenBank/DDBJ whole genome shotgun (WGS) entry which is preliminary data.</text>
</comment>
<evidence type="ECO:0000256" key="1">
    <source>
        <dbReference type="ARBA" id="ARBA00004571"/>
    </source>
</evidence>
<dbReference type="Proteomes" id="UP000817854">
    <property type="component" value="Unassembled WGS sequence"/>
</dbReference>
<organism evidence="15 16">
    <name type="scientific">Flavobacterium jejuense</name>
    <dbReference type="NCBI Taxonomy" id="1544455"/>
    <lineage>
        <taxon>Bacteria</taxon>
        <taxon>Pseudomonadati</taxon>
        <taxon>Bacteroidota</taxon>
        <taxon>Flavobacteriia</taxon>
        <taxon>Flavobacteriales</taxon>
        <taxon>Flavobacteriaceae</taxon>
        <taxon>Flavobacterium</taxon>
    </lineage>
</organism>
<comment type="similarity">
    <text evidence="10 11">Belongs to the TonB-dependent receptor family.</text>
</comment>
<dbReference type="Gene3D" id="2.40.170.20">
    <property type="entry name" value="TonB-dependent receptor, beta-barrel domain"/>
    <property type="match status" value="1"/>
</dbReference>
<evidence type="ECO:0000256" key="9">
    <source>
        <dbReference type="ARBA" id="ARBA00023237"/>
    </source>
</evidence>
<evidence type="ECO:0000256" key="12">
    <source>
        <dbReference type="SAM" id="SignalP"/>
    </source>
</evidence>
<evidence type="ECO:0000256" key="7">
    <source>
        <dbReference type="ARBA" id="ARBA00023136"/>
    </source>
</evidence>
<dbReference type="InterPro" id="IPR039426">
    <property type="entry name" value="TonB-dep_rcpt-like"/>
</dbReference>
<evidence type="ECO:0000256" key="5">
    <source>
        <dbReference type="ARBA" id="ARBA00022729"/>
    </source>
</evidence>
<evidence type="ECO:0000256" key="4">
    <source>
        <dbReference type="ARBA" id="ARBA00022692"/>
    </source>
</evidence>
<keyword evidence="16" id="KW-1185">Reference proteome</keyword>
<comment type="subcellular location">
    <subcellularLocation>
        <location evidence="1 10">Cell outer membrane</location>
        <topology evidence="1 10">Multi-pass membrane protein</topology>
    </subcellularLocation>
</comment>
<reference evidence="16" key="1">
    <citation type="submission" date="2019-05" db="EMBL/GenBank/DDBJ databases">
        <title>Flavobacterium profundi sp. nov., isolated from a deep-sea seamount.</title>
        <authorList>
            <person name="Zhang D.-C."/>
        </authorList>
    </citation>
    <scope>NUCLEOTIDE SEQUENCE [LARGE SCALE GENOMIC DNA]</scope>
    <source>
        <strain evidence="16">EC11</strain>
    </source>
</reference>
<evidence type="ECO:0000259" key="14">
    <source>
        <dbReference type="Pfam" id="PF07715"/>
    </source>
</evidence>
<feature type="domain" description="TonB-dependent receptor plug" evidence="14">
    <location>
        <begin position="44"/>
        <end position="144"/>
    </location>
</feature>
<evidence type="ECO:0000313" key="15">
    <source>
        <dbReference type="EMBL" id="NHN27747.1"/>
    </source>
</evidence>
<name>A0ABX0IYD6_9FLAO</name>
<proteinExistence type="inferred from homology"/>
<evidence type="ECO:0000256" key="2">
    <source>
        <dbReference type="ARBA" id="ARBA00022448"/>
    </source>
</evidence>
<evidence type="ECO:0000259" key="13">
    <source>
        <dbReference type="Pfam" id="PF00593"/>
    </source>
</evidence>
<dbReference type="InterPro" id="IPR037066">
    <property type="entry name" value="Plug_dom_sf"/>
</dbReference>
<keyword evidence="4 10" id="KW-0812">Transmembrane</keyword>
<dbReference type="Pfam" id="PF07715">
    <property type="entry name" value="Plug"/>
    <property type="match status" value="1"/>
</dbReference>
<keyword evidence="6 11" id="KW-0798">TonB box</keyword>
<dbReference type="PANTHER" id="PTHR30069">
    <property type="entry name" value="TONB-DEPENDENT OUTER MEMBRANE RECEPTOR"/>
    <property type="match status" value="1"/>
</dbReference>
<feature type="domain" description="TonB-dependent receptor-like beta-barrel" evidence="13">
    <location>
        <begin position="167"/>
        <end position="583"/>
    </location>
</feature>
<keyword evidence="5 12" id="KW-0732">Signal</keyword>
<evidence type="ECO:0000256" key="3">
    <source>
        <dbReference type="ARBA" id="ARBA00022452"/>
    </source>
</evidence>
<dbReference type="PROSITE" id="PS52016">
    <property type="entry name" value="TONB_DEPENDENT_REC_3"/>
    <property type="match status" value="1"/>
</dbReference>
<evidence type="ECO:0000256" key="6">
    <source>
        <dbReference type="ARBA" id="ARBA00023077"/>
    </source>
</evidence>
<dbReference type="InterPro" id="IPR000531">
    <property type="entry name" value="Beta-barrel_TonB"/>
</dbReference>
<accession>A0ABX0IYD6</accession>
<dbReference type="Pfam" id="PF00593">
    <property type="entry name" value="TonB_dep_Rec_b-barrel"/>
    <property type="match status" value="1"/>
</dbReference>
<reference evidence="15 16" key="2">
    <citation type="submission" date="2019-05" db="EMBL/GenBank/DDBJ databases">
        <authorList>
            <person name="Lianzixin W."/>
        </authorList>
    </citation>
    <scope>NUCLEOTIDE SEQUENCE [LARGE SCALE GENOMIC DNA]</scope>
    <source>
        <strain evidence="15 16">EC11</strain>
    </source>
</reference>
<dbReference type="InterPro" id="IPR036942">
    <property type="entry name" value="Beta-barrel_TonB_sf"/>
</dbReference>
<dbReference type="Gene3D" id="2.170.130.10">
    <property type="entry name" value="TonB-dependent receptor, plug domain"/>
    <property type="match status" value="1"/>
</dbReference>
<evidence type="ECO:0000256" key="8">
    <source>
        <dbReference type="ARBA" id="ARBA00023170"/>
    </source>
</evidence>
<evidence type="ECO:0000256" key="11">
    <source>
        <dbReference type="RuleBase" id="RU003357"/>
    </source>
</evidence>
<sequence length="609" mass="70133">MIMKKLLVFCSFIFVFNVFSQQDSILKLKEVVLIDNKLKAFSLTNSIIKLSDSVIQRNPTSLTELLRNNTTIYFKEYGKGMTSSASFRGTTSQQTAVIWNGININSQFNGQTDFNTINSFDFNSIAVRAGGGSVVYGSGAIGGTIHLNSYLDFEEKFSNTVRLNYGSYDTKGIHYKLNAGSDKISANVNFSRNQSENDYEYLGYNKKNENGSYENNSFSTLFGYKINTKNTLKFATHFFDGEKFFSGTIASPSRSKYEDYNTRNLLEWKYEGKSFISSSQVAYLTEKYKYFENKESDLFSYGEVKSLILKYDLFYKISENIKINPIVSHIQNRGIGTNVSETKRNISSLSILFKHSLLKKVDYEIGVRKEITSNYKSPLLYSIGVKYSPFKFYSVNANFSKNFRIPTFNDLYWEGSGNPDLNPEHSLQYEVNNGITYKNFELRITGFKTDLKDMLRWVPNEFGIWRPENTDLVSIYGLETSLNWEKKINAVRIDLNGNYTYTKSTNEITEKQLIYVPYHKFTSSLGVNIASFSLNYQYVFNGEVFTSSDNFYKLKEYGISNLSMDYTIRTKIKTILTFQVFNLENRPYQNLLSRPMPGRNYTINLTLNF</sequence>
<dbReference type="SUPFAM" id="SSF56935">
    <property type="entry name" value="Porins"/>
    <property type="match status" value="1"/>
</dbReference>
<feature type="signal peptide" evidence="12">
    <location>
        <begin position="1"/>
        <end position="20"/>
    </location>
</feature>
<keyword evidence="7 10" id="KW-0472">Membrane</keyword>
<keyword evidence="9 10" id="KW-0998">Cell outer membrane</keyword>
<keyword evidence="3 10" id="KW-1134">Transmembrane beta strand</keyword>
<dbReference type="EMBL" id="VEVQ02000017">
    <property type="protein sequence ID" value="NHN27747.1"/>
    <property type="molecule type" value="Genomic_DNA"/>
</dbReference>
<protein>
    <submittedName>
        <fullName evidence="15">TonB-dependent receptor</fullName>
    </submittedName>
</protein>
<keyword evidence="8 15" id="KW-0675">Receptor</keyword>
<evidence type="ECO:0000256" key="10">
    <source>
        <dbReference type="PROSITE-ProRule" id="PRU01360"/>
    </source>
</evidence>
<gene>
    <name evidence="15" type="ORF">FIA58_018855</name>
</gene>
<dbReference type="PANTHER" id="PTHR30069:SF29">
    <property type="entry name" value="HEMOGLOBIN AND HEMOGLOBIN-HAPTOGLOBIN-BINDING PROTEIN 1-RELATED"/>
    <property type="match status" value="1"/>
</dbReference>
<keyword evidence="2 10" id="KW-0813">Transport</keyword>
<feature type="chain" id="PRO_5045813933" evidence="12">
    <location>
        <begin position="21"/>
        <end position="609"/>
    </location>
</feature>